<dbReference type="Proteomes" id="UP000028838">
    <property type="component" value="Unassembled WGS sequence"/>
</dbReference>
<dbReference type="VEuPathDB" id="ToxoDB:TGFOU_406360"/>
<proteinExistence type="predicted"/>
<gene>
    <name evidence="3" type="ORF">TGFOU_406360</name>
</gene>
<organism evidence="3 4">
    <name type="scientific">Toxoplasma gondii FOU</name>
    <dbReference type="NCBI Taxonomy" id="943167"/>
    <lineage>
        <taxon>Eukaryota</taxon>
        <taxon>Sar</taxon>
        <taxon>Alveolata</taxon>
        <taxon>Apicomplexa</taxon>
        <taxon>Conoidasida</taxon>
        <taxon>Coccidia</taxon>
        <taxon>Eucoccidiorida</taxon>
        <taxon>Eimeriorina</taxon>
        <taxon>Sarcocystidae</taxon>
        <taxon>Toxoplasma</taxon>
    </lineage>
</organism>
<dbReference type="AlphaFoldDB" id="A0A086JLS9"/>
<reference evidence="3 4" key="1">
    <citation type="submission" date="2014-07" db="EMBL/GenBank/DDBJ databases">
        <authorList>
            <person name="Sibley D."/>
            <person name="Venepally P."/>
            <person name="Karamycheva S."/>
            <person name="Hadjithomas M."/>
            <person name="Khan A."/>
            <person name="Brunk B."/>
            <person name="Roos D."/>
            <person name="Caler E."/>
            <person name="Lorenzi H."/>
        </authorList>
    </citation>
    <scope>NUCLEOTIDE SEQUENCE [LARGE SCALE GENOMIC DNA]</scope>
    <source>
        <strain evidence="3 4">FOU</strain>
    </source>
</reference>
<evidence type="ECO:0000256" key="2">
    <source>
        <dbReference type="SAM" id="Phobius"/>
    </source>
</evidence>
<comment type="caution">
    <text evidence="3">The sequence shown here is derived from an EMBL/GenBank/DDBJ whole genome shotgun (WGS) entry which is preliminary data.</text>
</comment>
<accession>A0A086JLS9</accession>
<feature type="transmembrane region" description="Helical" evidence="2">
    <location>
        <begin position="146"/>
        <end position="164"/>
    </location>
</feature>
<sequence length="234" mass="25457">MLATDIDGNVRLFCYNADKNSPGFEKLDILQCDAEDRCAAGCVVKLQQFVVDSETVASLGEAADSSTLVFRLLASDSYSFLQTLQDRMAQYLPEPLGLFLPAGRLPVGDVSVWTKWNFRSSSLVSDADDQVLGARKRMLDTTLLKVFPFLSLPVLAGLLCPYISRRRRRAAESATKSETSVPTDASAGAQGEAFVEEAEEAESSTFCQFDSLASLRQFLVASGALEGAYTRLLV</sequence>
<feature type="compositionally biased region" description="Polar residues" evidence="1">
    <location>
        <begin position="174"/>
        <end position="183"/>
    </location>
</feature>
<evidence type="ECO:0000256" key="1">
    <source>
        <dbReference type="SAM" id="MobiDB-lite"/>
    </source>
</evidence>
<dbReference type="EMBL" id="AEYH02002927">
    <property type="protein sequence ID" value="KFG33097.1"/>
    <property type="molecule type" value="Genomic_DNA"/>
</dbReference>
<keyword evidence="2" id="KW-1133">Transmembrane helix</keyword>
<evidence type="ECO:0000313" key="4">
    <source>
        <dbReference type="Proteomes" id="UP000028838"/>
    </source>
</evidence>
<protein>
    <submittedName>
        <fullName evidence="3">CPSF A subunit region protein</fullName>
    </submittedName>
</protein>
<evidence type="ECO:0000313" key="3">
    <source>
        <dbReference type="EMBL" id="KFG33097.1"/>
    </source>
</evidence>
<keyword evidence="2" id="KW-0812">Transmembrane</keyword>
<name>A0A086JLS9_TOXGO</name>
<keyword evidence="2" id="KW-0472">Membrane</keyword>
<feature type="region of interest" description="Disordered" evidence="1">
    <location>
        <begin position="173"/>
        <end position="194"/>
    </location>
</feature>